<organism evidence="3 4">
    <name type="scientific">Rotaria sordida</name>
    <dbReference type="NCBI Taxonomy" id="392033"/>
    <lineage>
        <taxon>Eukaryota</taxon>
        <taxon>Metazoa</taxon>
        <taxon>Spiralia</taxon>
        <taxon>Gnathifera</taxon>
        <taxon>Rotifera</taxon>
        <taxon>Eurotatoria</taxon>
        <taxon>Bdelloidea</taxon>
        <taxon>Philodinida</taxon>
        <taxon>Philodinidae</taxon>
        <taxon>Rotaria</taxon>
    </lineage>
</organism>
<dbReference type="PANTHER" id="PTHR24252:SF7">
    <property type="entry name" value="HYALIN"/>
    <property type="match status" value="1"/>
</dbReference>
<evidence type="ECO:0000313" key="4">
    <source>
        <dbReference type="Proteomes" id="UP000663874"/>
    </source>
</evidence>
<protein>
    <recommendedName>
        <fullName evidence="2">Peptidase S1 domain-containing protein</fullName>
    </recommendedName>
</protein>
<dbReference type="PANTHER" id="PTHR24252">
    <property type="entry name" value="ACROSIN-RELATED"/>
    <property type="match status" value="1"/>
</dbReference>
<evidence type="ECO:0000259" key="2">
    <source>
        <dbReference type="Pfam" id="PF00089"/>
    </source>
</evidence>
<evidence type="ECO:0000256" key="1">
    <source>
        <dbReference type="ARBA" id="ARBA00023157"/>
    </source>
</evidence>
<dbReference type="GO" id="GO:0006508">
    <property type="term" value="P:proteolysis"/>
    <property type="evidence" value="ECO:0007669"/>
    <property type="project" value="InterPro"/>
</dbReference>
<dbReference type="InterPro" id="IPR009003">
    <property type="entry name" value="Peptidase_S1_PA"/>
</dbReference>
<dbReference type="SUPFAM" id="SSF50494">
    <property type="entry name" value="Trypsin-like serine proteases"/>
    <property type="match status" value="1"/>
</dbReference>
<feature type="domain" description="Peptidase S1" evidence="2">
    <location>
        <begin position="11"/>
        <end position="41"/>
    </location>
</feature>
<reference evidence="3" key="1">
    <citation type="submission" date="2021-02" db="EMBL/GenBank/DDBJ databases">
        <authorList>
            <person name="Nowell W R."/>
        </authorList>
    </citation>
    <scope>NUCLEOTIDE SEQUENCE</scope>
</reference>
<evidence type="ECO:0000313" key="3">
    <source>
        <dbReference type="EMBL" id="CAF4350057.1"/>
    </source>
</evidence>
<proteinExistence type="predicted"/>
<dbReference type="Proteomes" id="UP000663874">
    <property type="component" value="Unassembled WGS sequence"/>
</dbReference>
<accession>A0A820KXH9</accession>
<dbReference type="AlphaFoldDB" id="A0A820KXH9"/>
<dbReference type="EMBL" id="CAJOBE010048702">
    <property type="protein sequence ID" value="CAF4350057.1"/>
    <property type="molecule type" value="Genomic_DNA"/>
</dbReference>
<sequence>MIFDKNTSTWHIAGITSYGLGCGRPKHPGVYTRVNMFIDWINDKIDSSSQSLIIQKPIQILSLLFCIILYLE</sequence>
<comment type="caution">
    <text evidence="3">The sequence shown here is derived from an EMBL/GenBank/DDBJ whole genome shotgun (WGS) entry which is preliminary data.</text>
</comment>
<keyword evidence="1" id="KW-1015">Disulfide bond</keyword>
<gene>
    <name evidence="3" type="ORF">FNK824_LOCUS42301</name>
</gene>
<dbReference type="Gene3D" id="2.40.10.10">
    <property type="entry name" value="Trypsin-like serine proteases"/>
    <property type="match status" value="1"/>
</dbReference>
<dbReference type="Pfam" id="PF00089">
    <property type="entry name" value="Trypsin"/>
    <property type="match status" value="1"/>
</dbReference>
<dbReference type="GO" id="GO:0004252">
    <property type="term" value="F:serine-type endopeptidase activity"/>
    <property type="evidence" value="ECO:0007669"/>
    <property type="project" value="InterPro"/>
</dbReference>
<name>A0A820KXH9_9BILA</name>
<dbReference type="InterPro" id="IPR043504">
    <property type="entry name" value="Peptidase_S1_PA_chymotrypsin"/>
</dbReference>
<dbReference type="InterPro" id="IPR001254">
    <property type="entry name" value="Trypsin_dom"/>
</dbReference>